<dbReference type="AlphaFoldDB" id="A0A0A9AKH2"/>
<reference evidence="1" key="2">
    <citation type="journal article" date="2015" name="Data Brief">
        <title>Shoot transcriptome of the giant reed, Arundo donax.</title>
        <authorList>
            <person name="Barrero R.A."/>
            <person name="Guerrero F.D."/>
            <person name="Moolhuijzen P."/>
            <person name="Goolsby J.A."/>
            <person name="Tidwell J."/>
            <person name="Bellgard S.E."/>
            <person name="Bellgard M.I."/>
        </authorList>
    </citation>
    <scope>NUCLEOTIDE SEQUENCE</scope>
    <source>
        <tissue evidence="1">Shoot tissue taken approximately 20 cm above the soil surface</tissue>
    </source>
</reference>
<accession>A0A0A9AKH2</accession>
<sequence>MQSKTAPPTAITFSKTVLTPCFHLTIHSLHSQS</sequence>
<organism evidence="1">
    <name type="scientific">Arundo donax</name>
    <name type="common">Giant reed</name>
    <name type="synonym">Donax arundinaceus</name>
    <dbReference type="NCBI Taxonomy" id="35708"/>
    <lineage>
        <taxon>Eukaryota</taxon>
        <taxon>Viridiplantae</taxon>
        <taxon>Streptophyta</taxon>
        <taxon>Embryophyta</taxon>
        <taxon>Tracheophyta</taxon>
        <taxon>Spermatophyta</taxon>
        <taxon>Magnoliopsida</taxon>
        <taxon>Liliopsida</taxon>
        <taxon>Poales</taxon>
        <taxon>Poaceae</taxon>
        <taxon>PACMAD clade</taxon>
        <taxon>Arundinoideae</taxon>
        <taxon>Arundineae</taxon>
        <taxon>Arundo</taxon>
    </lineage>
</organism>
<reference evidence="1" key="1">
    <citation type="submission" date="2014-09" db="EMBL/GenBank/DDBJ databases">
        <authorList>
            <person name="Magalhaes I.L.F."/>
            <person name="Oliveira U."/>
            <person name="Santos F.R."/>
            <person name="Vidigal T.H.D.A."/>
            <person name="Brescovit A.D."/>
            <person name="Santos A.J."/>
        </authorList>
    </citation>
    <scope>NUCLEOTIDE SEQUENCE</scope>
    <source>
        <tissue evidence="1">Shoot tissue taken approximately 20 cm above the soil surface</tissue>
    </source>
</reference>
<dbReference type="EMBL" id="GBRH01246274">
    <property type="protein sequence ID" value="JAD51621.1"/>
    <property type="molecule type" value="Transcribed_RNA"/>
</dbReference>
<name>A0A0A9AKH2_ARUDO</name>
<proteinExistence type="predicted"/>
<evidence type="ECO:0000313" key="1">
    <source>
        <dbReference type="EMBL" id="JAD51621.1"/>
    </source>
</evidence>
<protein>
    <submittedName>
        <fullName evidence="1">Uncharacterized protein</fullName>
    </submittedName>
</protein>